<keyword evidence="7" id="KW-0325">Glycoprotein</keyword>
<gene>
    <name evidence="9" type="ORF">NTJ_00572</name>
</gene>
<dbReference type="SUPFAM" id="SSF53850">
    <property type="entry name" value="Periplasmic binding protein-like II"/>
    <property type="match status" value="1"/>
</dbReference>
<keyword evidence="6 9" id="KW-0675">Receptor</keyword>
<sequence>MIIANATVLNTALPNFVRNALANALCVQVYTDSSEFSGNLVNSIISEFPVIFGLVNTSMALNICRLVIVFAAMKPFTPPYSHNYLTILMTGSELPPNSTMLPSIYRHRNFFWISGLFSTAKIHNFHNNDDLREMDESYATKVVNEMLSSSPTWPNFHGKNLRVRVANHSLYALATTDGNETSVTGFDYSSIDFSCSFLNLKPAIEMSRIGVRIVNRSSEDLINYIVNDEADVSVGGIELAGEDVEKTEFINPWELRCDHFLVPRPKHMEYSFSAVFTPFEPDLWIAVGFIVLIEGCARVSIARAVNESAFKSYMSIGWSFFTSAMHLILRYYPKGSENRGAMRPLFVSWTWMSFLMVSLYTSQLAAIFVTPRYENKRTRAEEFYDNGYYWGGQLEEVFGKSELMGDEISAKTLAWLTERYVPENNVSEREERMDSGKYIVPGESVAEVFFFYLHIPGKEYVRKYEAAGNCYYTFYTAPMFPRGSPYTKIFNRVVGYLRAAGIKQALKRRMLRHPGLRKFIADDAFTFTKSNKTKGFNSLSLGRILFPFHFLCVGLSISLLVFISELTLGSKRKKFAKKSPGCSKSTKYSSVCTARRRRFHQTLPYID</sequence>
<dbReference type="PANTHER" id="PTHR42643">
    <property type="entry name" value="IONOTROPIC RECEPTOR 20A-RELATED"/>
    <property type="match status" value="1"/>
</dbReference>
<feature type="transmembrane region" description="Helical" evidence="8">
    <location>
        <begin position="349"/>
        <end position="369"/>
    </location>
</feature>
<keyword evidence="10" id="KW-1185">Reference proteome</keyword>
<dbReference type="PANTHER" id="PTHR42643:SF24">
    <property type="entry name" value="IONOTROPIC RECEPTOR 60A"/>
    <property type="match status" value="1"/>
</dbReference>
<keyword evidence="2" id="KW-1003">Cell membrane</keyword>
<dbReference type="Proteomes" id="UP001307889">
    <property type="component" value="Chromosome 1"/>
</dbReference>
<feature type="transmembrane region" description="Helical" evidence="8">
    <location>
        <begin position="313"/>
        <end position="329"/>
    </location>
</feature>
<evidence type="ECO:0000256" key="1">
    <source>
        <dbReference type="ARBA" id="ARBA00004651"/>
    </source>
</evidence>
<name>A0ABN7AA61_9HEMI</name>
<evidence type="ECO:0000256" key="2">
    <source>
        <dbReference type="ARBA" id="ARBA00022475"/>
    </source>
</evidence>
<keyword evidence="5 8" id="KW-0472">Membrane</keyword>
<evidence type="ECO:0000313" key="10">
    <source>
        <dbReference type="Proteomes" id="UP001307889"/>
    </source>
</evidence>
<evidence type="ECO:0000256" key="8">
    <source>
        <dbReference type="SAM" id="Phobius"/>
    </source>
</evidence>
<feature type="transmembrane region" description="Helical" evidence="8">
    <location>
        <begin position="283"/>
        <end position="301"/>
    </location>
</feature>
<feature type="transmembrane region" description="Helical" evidence="8">
    <location>
        <begin position="544"/>
        <end position="568"/>
    </location>
</feature>
<reference evidence="9 10" key="1">
    <citation type="submission" date="2023-09" db="EMBL/GenBank/DDBJ databases">
        <title>Nesidiocoris tenuis whole genome shotgun sequence.</title>
        <authorList>
            <person name="Shibata T."/>
            <person name="Shimoda M."/>
            <person name="Kobayashi T."/>
            <person name="Uehara T."/>
        </authorList>
    </citation>
    <scope>NUCLEOTIDE SEQUENCE [LARGE SCALE GENOMIC DNA]</scope>
    <source>
        <strain evidence="9 10">Japan</strain>
    </source>
</reference>
<evidence type="ECO:0000256" key="5">
    <source>
        <dbReference type="ARBA" id="ARBA00023136"/>
    </source>
</evidence>
<organism evidence="9 10">
    <name type="scientific">Nesidiocoris tenuis</name>
    <dbReference type="NCBI Taxonomy" id="355587"/>
    <lineage>
        <taxon>Eukaryota</taxon>
        <taxon>Metazoa</taxon>
        <taxon>Ecdysozoa</taxon>
        <taxon>Arthropoda</taxon>
        <taxon>Hexapoda</taxon>
        <taxon>Insecta</taxon>
        <taxon>Pterygota</taxon>
        <taxon>Neoptera</taxon>
        <taxon>Paraneoptera</taxon>
        <taxon>Hemiptera</taxon>
        <taxon>Heteroptera</taxon>
        <taxon>Panheteroptera</taxon>
        <taxon>Cimicomorpha</taxon>
        <taxon>Miridae</taxon>
        <taxon>Dicyphina</taxon>
        <taxon>Nesidiocoris</taxon>
    </lineage>
</organism>
<evidence type="ECO:0000313" key="9">
    <source>
        <dbReference type="EMBL" id="BES87766.1"/>
    </source>
</evidence>
<proteinExistence type="predicted"/>
<protein>
    <submittedName>
        <fullName evidence="9">Glutamate receptor, ionotropic</fullName>
    </submittedName>
</protein>
<dbReference type="InterPro" id="IPR052192">
    <property type="entry name" value="Insect_Ionotropic_Sensory_Rcpt"/>
</dbReference>
<evidence type="ECO:0000256" key="3">
    <source>
        <dbReference type="ARBA" id="ARBA00022692"/>
    </source>
</evidence>
<dbReference type="EMBL" id="AP028909">
    <property type="protein sequence ID" value="BES87766.1"/>
    <property type="molecule type" value="Genomic_DNA"/>
</dbReference>
<evidence type="ECO:0000256" key="6">
    <source>
        <dbReference type="ARBA" id="ARBA00023170"/>
    </source>
</evidence>
<keyword evidence="4 8" id="KW-1133">Transmembrane helix</keyword>
<evidence type="ECO:0000256" key="7">
    <source>
        <dbReference type="ARBA" id="ARBA00023180"/>
    </source>
</evidence>
<comment type="subcellular location">
    <subcellularLocation>
        <location evidence="1">Cell membrane</location>
        <topology evidence="1">Multi-pass membrane protein</topology>
    </subcellularLocation>
</comment>
<evidence type="ECO:0000256" key="4">
    <source>
        <dbReference type="ARBA" id="ARBA00022989"/>
    </source>
</evidence>
<dbReference type="Gene3D" id="1.10.287.70">
    <property type="match status" value="1"/>
</dbReference>
<accession>A0ABN7AA61</accession>
<keyword evidence="3 8" id="KW-0812">Transmembrane</keyword>